<sequence length="286" mass="31003">MATSLLFRSSLHHHHQFGLAKPNPYSPSPPSSFSPAGKGRFPSLRSIKMQGSGGGKSKVFVAGATGSTENRIVHELLKRGFAVNVGVDDLEVAKSTFACNDPSLKIEEVELTDHPEQLDKVIENSMEAVVWVTEVIKPEQHLPRKVDYEGTVDLVKACKEKRVGRFILISSFLLNIAAAGQKSDGCTAGKKPDGCTEEQKPDDGNFPNALHHALHQALLAEKHIKTSGIKYTIIRPVSLRDDPQSGKGQKDNPLHKVSVSTGQVAKFAVDAISKDNTDDQVVEIIA</sequence>
<reference evidence="4" key="1">
    <citation type="journal article" date="2017" name="Plant J.">
        <title>The pomegranate (Punica granatum L.) genome and the genomics of punicalagin biosynthesis.</title>
        <authorList>
            <person name="Qin G."/>
            <person name="Xu C."/>
            <person name="Ming R."/>
            <person name="Tang H."/>
            <person name="Guyot R."/>
            <person name="Kramer E.M."/>
            <person name="Hu Y."/>
            <person name="Yi X."/>
            <person name="Qi Y."/>
            <person name="Xu X."/>
            <person name="Gao Z."/>
            <person name="Pan H."/>
            <person name="Jian J."/>
            <person name="Tian Y."/>
            <person name="Yue Z."/>
            <person name="Xu Y."/>
        </authorList>
    </citation>
    <scope>NUCLEOTIDE SEQUENCE [LARGE SCALE GENOMIC DNA]</scope>
    <source>
        <strain evidence="4">cv. Dabenzi</strain>
    </source>
</reference>
<dbReference type="AlphaFoldDB" id="A0A218WK87"/>
<feature type="compositionally biased region" description="Basic and acidic residues" evidence="1">
    <location>
        <begin position="190"/>
        <end position="203"/>
    </location>
</feature>
<dbReference type="SUPFAM" id="SSF51735">
    <property type="entry name" value="NAD(P)-binding Rossmann-fold domains"/>
    <property type="match status" value="1"/>
</dbReference>
<name>A0A218WK87_PUNGR</name>
<gene>
    <name evidence="3" type="ORF">CDL15_Pgr001170</name>
</gene>
<dbReference type="InterPro" id="IPR036291">
    <property type="entry name" value="NAD(P)-bd_dom_sf"/>
</dbReference>
<accession>A0A218WK87</accession>
<dbReference type="Gene3D" id="3.40.50.720">
    <property type="entry name" value="NAD(P)-binding Rossmann-like Domain"/>
    <property type="match status" value="1"/>
</dbReference>
<feature type="domain" description="NAD(P)-binding" evidence="2">
    <location>
        <begin position="63"/>
        <end position="274"/>
    </location>
</feature>
<evidence type="ECO:0000259" key="2">
    <source>
        <dbReference type="Pfam" id="PF13460"/>
    </source>
</evidence>
<proteinExistence type="predicted"/>
<feature type="region of interest" description="Disordered" evidence="1">
    <location>
        <begin position="185"/>
        <end position="204"/>
    </location>
</feature>
<evidence type="ECO:0000256" key="1">
    <source>
        <dbReference type="SAM" id="MobiDB-lite"/>
    </source>
</evidence>
<dbReference type="Pfam" id="PF13460">
    <property type="entry name" value="NAD_binding_10"/>
    <property type="match status" value="1"/>
</dbReference>
<dbReference type="EMBL" id="MTKT01003953">
    <property type="protein sequence ID" value="OWM73056.1"/>
    <property type="molecule type" value="Genomic_DNA"/>
</dbReference>
<evidence type="ECO:0000313" key="4">
    <source>
        <dbReference type="Proteomes" id="UP000197138"/>
    </source>
</evidence>
<evidence type="ECO:0000313" key="3">
    <source>
        <dbReference type="EMBL" id="OWM73056.1"/>
    </source>
</evidence>
<feature type="region of interest" description="Disordered" evidence="1">
    <location>
        <begin position="17"/>
        <end position="39"/>
    </location>
</feature>
<dbReference type="PANTHER" id="PTHR15020">
    <property type="entry name" value="FLAVIN REDUCTASE-RELATED"/>
    <property type="match status" value="1"/>
</dbReference>
<comment type="caution">
    <text evidence="3">The sequence shown here is derived from an EMBL/GenBank/DDBJ whole genome shotgun (WGS) entry which is preliminary data.</text>
</comment>
<dbReference type="PANTHER" id="PTHR15020:SF11">
    <property type="entry name" value="OS06G0360300 PROTEIN"/>
    <property type="match status" value="1"/>
</dbReference>
<protein>
    <recommendedName>
        <fullName evidence="2">NAD(P)-binding domain-containing protein</fullName>
    </recommendedName>
</protein>
<organism evidence="3 4">
    <name type="scientific">Punica granatum</name>
    <name type="common">Pomegranate</name>
    <dbReference type="NCBI Taxonomy" id="22663"/>
    <lineage>
        <taxon>Eukaryota</taxon>
        <taxon>Viridiplantae</taxon>
        <taxon>Streptophyta</taxon>
        <taxon>Embryophyta</taxon>
        <taxon>Tracheophyta</taxon>
        <taxon>Spermatophyta</taxon>
        <taxon>Magnoliopsida</taxon>
        <taxon>eudicotyledons</taxon>
        <taxon>Gunneridae</taxon>
        <taxon>Pentapetalae</taxon>
        <taxon>rosids</taxon>
        <taxon>malvids</taxon>
        <taxon>Myrtales</taxon>
        <taxon>Lythraceae</taxon>
        <taxon>Punica</taxon>
    </lineage>
</organism>
<dbReference type="InterPro" id="IPR016040">
    <property type="entry name" value="NAD(P)-bd_dom"/>
</dbReference>
<dbReference type="Proteomes" id="UP000197138">
    <property type="component" value="Unassembled WGS sequence"/>
</dbReference>